<dbReference type="eggNOG" id="KOG3435">
    <property type="taxonomic scope" value="Eukaryota"/>
</dbReference>
<evidence type="ECO:0000313" key="1">
    <source>
        <dbReference type="EMBL" id="CAY72174.1"/>
    </source>
</evidence>
<keyword evidence="1" id="KW-0689">Ribosomal protein</keyword>
<dbReference type="Pfam" id="PF08561">
    <property type="entry name" value="Ribosomal_L37"/>
    <property type="match status" value="1"/>
</dbReference>
<dbReference type="InterPro" id="IPR013870">
    <property type="entry name" value="Ribosomal_mL54"/>
</dbReference>
<keyword evidence="1" id="KW-0687">Ribonucleoprotein</keyword>
<dbReference type="EMBL" id="FN392322">
    <property type="protein sequence ID" value="CAY72174.1"/>
    <property type="molecule type" value="Genomic_DNA"/>
</dbReference>
<dbReference type="GO" id="GO:0003735">
    <property type="term" value="F:structural constituent of ribosome"/>
    <property type="evidence" value="ECO:0007669"/>
    <property type="project" value="EnsemblFungi"/>
</dbReference>
<gene>
    <name evidence="1" type="ordered locus">PAS_chr4_0904</name>
</gene>
<keyword evidence="2" id="KW-1185">Reference proteome</keyword>
<dbReference type="Proteomes" id="UP000000314">
    <property type="component" value="Chromosome 4"/>
</dbReference>
<proteinExistence type="predicted"/>
<dbReference type="GO" id="GO:0005762">
    <property type="term" value="C:mitochondrial large ribosomal subunit"/>
    <property type="evidence" value="ECO:0007669"/>
    <property type="project" value="EnsemblFungi"/>
</dbReference>
<accession>C4R999</accession>
<dbReference type="HOGENOM" id="CLU_144297_2_0_1"/>
<dbReference type="AlphaFoldDB" id="C4R999"/>
<protein>
    <submittedName>
        <fullName evidence="1">Mitochondrial ribosomal protein of the large subunit</fullName>
    </submittedName>
</protein>
<dbReference type="RefSeq" id="XP_002494353.1">
    <property type="nucleotide sequence ID" value="XM_002494308.1"/>
</dbReference>
<dbReference type="GeneID" id="8201308"/>
<dbReference type="OMA" id="FMKWRRK"/>
<dbReference type="InParanoid" id="C4R999"/>
<sequence length="97" mass="11138">MAMRGLPRPLLLSKISRTIRSVSSCSLGTELNLKIKNSGKVPVALDDSQYPEWLWTVLDDEYQNSSLANDAMKQRKKDIRIMNIKKIKMNNFITKIK</sequence>
<organism evidence="1 2">
    <name type="scientific">Komagataella phaffii (strain GS115 / ATCC 20864)</name>
    <name type="common">Yeast</name>
    <name type="synonym">Pichia pastoris</name>
    <dbReference type="NCBI Taxonomy" id="644223"/>
    <lineage>
        <taxon>Eukaryota</taxon>
        <taxon>Fungi</taxon>
        <taxon>Dikarya</taxon>
        <taxon>Ascomycota</taxon>
        <taxon>Saccharomycotina</taxon>
        <taxon>Pichiomycetes</taxon>
        <taxon>Pichiales</taxon>
        <taxon>Pichiaceae</taxon>
        <taxon>Komagataella</taxon>
    </lineage>
</organism>
<dbReference type="KEGG" id="ppa:PAS_chr4_0904"/>
<dbReference type="FunCoup" id="C4R999">
    <property type="interactions" value="102"/>
</dbReference>
<dbReference type="OrthoDB" id="10252718at2759"/>
<dbReference type="STRING" id="644223.C4R999"/>
<name>C4R999_KOMPG</name>
<evidence type="ECO:0000313" key="2">
    <source>
        <dbReference type="Proteomes" id="UP000000314"/>
    </source>
</evidence>
<reference evidence="1 2" key="1">
    <citation type="journal article" date="2009" name="Nat. Biotechnol.">
        <title>Genome sequence of the recombinant protein production host Pichia pastoris.</title>
        <authorList>
            <person name="De Schutter K."/>
            <person name="Lin Y.C."/>
            <person name="Tiels P."/>
            <person name="Van Hecke A."/>
            <person name="Glinka S."/>
            <person name="Weber-Lehmann J."/>
            <person name="Rouze P."/>
            <person name="Van de Peer Y."/>
            <person name="Callewaert N."/>
        </authorList>
    </citation>
    <scope>NUCLEOTIDE SEQUENCE [LARGE SCALE GENOMIC DNA]</scope>
    <source>
        <strain evidence="2">GS115 / ATCC 20864</strain>
    </source>
</reference>